<dbReference type="Proteomes" id="UP001617669">
    <property type="component" value="Unassembled WGS sequence"/>
</dbReference>
<dbReference type="InterPro" id="IPR014004">
    <property type="entry name" value="Transpt-assoc_nodulatn_dom_bac"/>
</dbReference>
<dbReference type="PROSITE" id="PS00018">
    <property type="entry name" value="EF_HAND_1"/>
    <property type="match status" value="1"/>
</dbReference>
<dbReference type="InterPro" id="IPR002048">
    <property type="entry name" value="EF_hand_dom"/>
</dbReference>
<reference evidence="4 5" key="1">
    <citation type="submission" date="2024-11" db="EMBL/GenBank/DDBJ databases">
        <authorList>
            <person name="Kaparullina E.N."/>
            <person name="Delegan Y.A."/>
            <person name="Doronina N.V."/>
        </authorList>
    </citation>
    <scope>NUCLEOTIDE SEQUENCE [LARGE SCALE GENOMIC DNA]</scope>
    <source>
        <strain evidence="4 5">7sh_L</strain>
    </source>
</reference>
<dbReference type="InterPro" id="IPR018247">
    <property type="entry name" value="EF_Hand_1_Ca_BS"/>
</dbReference>
<dbReference type="PANTHER" id="PTHR34606">
    <property type="entry name" value="BON DOMAIN-CONTAINING PROTEIN"/>
    <property type="match status" value="1"/>
</dbReference>
<dbReference type="InterPro" id="IPR007055">
    <property type="entry name" value="BON_dom"/>
</dbReference>
<dbReference type="PANTHER" id="PTHR34606:SF16">
    <property type="entry name" value="BON DOMAIN-CONTAINING PROTEIN"/>
    <property type="match status" value="1"/>
</dbReference>
<feature type="domain" description="EF-hand" evidence="2">
    <location>
        <begin position="61"/>
        <end position="96"/>
    </location>
</feature>
<gene>
    <name evidence="4" type="ORF">ACIKP9_01395</name>
</gene>
<sequence length="171" mass="18930">MHRHIKTNMISAVISVLLGVAASSAWAVSISDELNQSPDVKQFHELDTNNDGHLNYTEASRDSFYTKEHFNAADKNKDGKLSQEEYSNYKTAQQKKEVGRIVDDSTITTKVKANILKEEGFKGLQVSVETYKGVVQLSGFVNTKTQIKRAGEVAKAVEGVKSVKNNLIVKN</sequence>
<protein>
    <submittedName>
        <fullName evidence="4">BON domain-containing protein</fullName>
    </submittedName>
</protein>
<dbReference type="Gene3D" id="1.10.238.10">
    <property type="entry name" value="EF-hand"/>
    <property type="match status" value="1"/>
</dbReference>
<dbReference type="SUPFAM" id="SSF47473">
    <property type="entry name" value="EF-hand"/>
    <property type="match status" value="1"/>
</dbReference>
<dbReference type="PROSITE" id="PS50222">
    <property type="entry name" value="EF_HAND_2"/>
    <property type="match status" value="1"/>
</dbReference>
<evidence type="ECO:0000259" key="3">
    <source>
        <dbReference type="PROSITE" id="PS50914"/>
    </source>
</evidence>
<keyword evidence="5" id="KW-1185">Reference proteome</keyword>
<evidence type="ECO:0000259" key="2">
    <source>
        <dbReference type="PROSITE" id="PS50222"/>
    </source>
</evidence>
<dbReference type="SMART" id="SM00749">
    <property type="entry name" value="BON"/>
    <property type="match status" value="1"/>
</dbReference>
<evidence type="ECO:0000256" key="1">
    <source>
        <dbReference type="SAM" id="SignalP"/>
    </source>
</evidence>
<feature type="signal peptide" evidence="1">
    <location>
        <begin position="1"/>
        <end position="27"/>
    </location>
</feature>
<dbReference type="PROSITE" id="PS50914">
    <property type="entry name" value="BON"/>
    <property type="match status" value="1"/>
</dbReference>
<dbReference type="Gene3D" id="3.30.1340.30">
    <property type="match status" value="1"/>
</dbReference>
<dbReference type="Pfam" id="PF13202">
    <property type="entry name" value="EF-hand_5"/>
    <property type="match status" value="2"/>
</dbReference>
<dbReference type="InterPro" id="IPR011992">
    <property type="entry name" value="EF-hand-dom_pair"/>
</dbReference>
<evidence type="ECO:0000313" key="4">
    <source>
        <dbReference type="EMBL" id="MFJ5444877.1"/>
    </source>
</evidence>
<dbReference type="EMBL" id="JBIWXY010000001">
    <property type="protein sequence ID" value="MFJ5444877.1"/>
    <property type="molecule type" value="Genomic_DNA"/>
</dbReference>
<feature type="domain" description="BON" evidence="3">
    <location>
        <begin position="103"/>
        <end position="171"/>
    </location>
</feature>
<evidence type="ECO:0000313" key="5">
    <source>
        <dbReference type="Proteomes" id="UP001617669"/>
    </source>
</evidence>
<proteinExistence type="predicted"/>
<feature type="chain" id="PRO_5047031902" evidence="1">
    <location>
        <begin position="28"/>
        <end position="171"/>
    </location>
</feature>
<dbReference type="InterPro" id="IPR051686">
    <property type="entry name" value="Lipoprotein_DolP"/>
</dbReference>
<accession>A0ABW8GI79</accession>
<comment type="caution">
    <text evidence="4">The sequence shown here is derived from an EMBL/GenBank/DDBJ whole genome shotgun (WGS) entry which is preliminary data.</text>
</comment>
<dbReference type="Pfam" id="PF04972">
    <property type="entry name" value="BON"/>
    <property type="match status" value="1"/>
</dbReference>
<name>A0ABW8GI79_9PROT</name>
<organism evidence="4 5">
    <name type="scientific">Methylobacillus methanolivorans</name>
    <dbReference type="NCBI Taxonomy" id="1848927"/>
    <lineage>
        <taxon>Bacteria</taxon>
        <taxon>Pseudomonadati</taxon>
        <taxon>Pseudomonadota</taxon>
        <taxon>Betaproteobacteria</taxon>
        <taxon>Nitrosomonadales</taxon>
        <taxon>Methylophilaceae</taxon>
        <taxon>Methylobacillus</taxon>
    </lineage>
</organism>
<dbReference type="RefSeq" id="WP_400878303.1">
    <property type="nucleotide sequence ID" value="NZ_JBIWXY010000001.1"/>
</dbReference>
<keyword evidence="1" id="KW-0732">Signal</keyword>